<protein>
    <submittedName>
        <fullName evidence="1">Uncharacterized protein</fullName>
    </submittedName>
</protein>
<dbReference type="EMBL" id="KB445551">
    <property type="protein sequence ID" value="EMD00238.1"/>
    <property type="molecule type" value="Genomic_DNA"/>
</dbReference>
<organism evidence="1 2">
    <name type="scientific">Baudoinia panamericana (strain UAMH 10762)</name>
    <name type="common">Angels' share fungus</name>
    <name type="synonym">Baudoinia compniacensis (strain UAMH 10762)</name>
    <dbReference type="NCBI Taxonomy" id="717646"/>
    <lineage>
        <taxon>Eukaryota</taxon>
        <taxon>Fungi</taxon>
        <taxon>Dikarya</taxon>
        <taxon>Ascomycota</taxon>
        <taxon>Pezizomycotina</taxon>
        <taxon>Dothideomycetes</taxon>
        <taxon>Dothideomycetidae</taxon>
        <taxon>Mycosphaerellales</taxon>
        <taxon>Teratosphaeriaceae</taxon>
        <taxon>Baudoinia</taxon>
    </lineage>
</organism>
<evidence type="ECO:0000313" key="2">
    <source>
        <dbReference type="Proteomes" id="UP000011761"/>
    </source>
</evidence>
<reference evidence="1 2" key="1">
    <citation type="journal article" date="2012" name="PLoS Pathog.">
        <title>Diverse lifestyles and strategies of plant pathogenesis encoded in the genomes of eighteen Dothideomycetes fungi.</title>
        <authorList>
            <person name="Ohm R.A."/>
            <person name="Feau N."/>
            <person name="Henrissat B."/>
            <person name="Schoch C.L."/>
            <person name="Horwitz B.A."/>
            <person name="Barry K.W."/>
            <person name="Condon B.J."/>
            <person name="Copeland A.C."/>
            <person name="Dhillon B."/>
            <person name="Glaser F."/>
            <person name="Hesse C.N."/>
            <person name="Kosti I."/>
            <person name="LaButti K."/>
            <person name="Lindquist E.A."/>
            <person name="Lucas S."/>
            <person name="Salamov A.A."/>
            <person name="Bradshaw R.E."/>
            <person name="Ciuffetti L."/>
            <person name="Hamelin R.C."/>
            <person name="Kema G.H.J."/>
            <person name="Lawrence C."/>
            <person name="Scott J.A."/>
            <person name="Spatafora J.W."/>
            <person name="Turgeon B.G."/>
            <person name="de Wit P.J.G.M."/>
            <person name="Zhong S."/>
            <person name="Goodwin S.B."/>
            <person name="Grigoriev I.V."/>
        </authorList>
    </citation>
    <scope>NUCLEOTIDE SEQUENCE [LARGE SCALE GENOMIC DNA]</scope>
    <source>
        <strain evidence="1 2">UAMH 10762</strain>
    </source>
</reference>
<dbReference type="AlphaFoldDB" id="M2LZU3"/>
<proteinExistence type="predicted"/>
<accession>M2LZU3</accession>
<dbReference type="Proteomes" id="UP000011761">
    <property type="component" value="Unassembled WGS sequence"/>
</dbReference>
<keyword evidence="2" id="KW-1185">Reference proteome</keyword>
<sequence length="107" mass="12488">MSAKLRFDKPTMALCPDEEAINTRDTLSVVEWSQDRGFCRYCQSQLIQYPVCPLSAWADGTFWEQAVRLRIFSKDLVRRQLLRLARAAMQRSPEHTPHPLLAVRERL</sequence>
<gene>
    <name evidence="1" type="ORF">BAUCODRAFT_119786</name>
</gene>
<dbReference type="HOGENOM" id="CLU_2209530_0_0_1"/>
<evidence type="ECO:0000313" key="1">
    <source>
        <dbReference type="EMBL" id="EMD00238.1"/>
    </source>
</evidence>
<name>M2LZU3_BAUPA</name>
<dbReference type="KEGG" id="bcom:BAUCODRAFT_119786"/>
<dbReference type="RefSeq" id="XP_007672738.1">
    <property type="nucleotide sequence ID" value="XM_007674548.1"/>
</dbReference>
<dbReference type="GeneID" id="19107445"/>